<dbReference type="PANTHER" id="PTHR33375">
    <property type="entry name" value="CHROMOSOME-PARTITIONING PROTEIN PARB-RELATED"/>
    <property type="match status" value="1"/>
</dbReference>
<evidence type="ECO:0000256" key="3">
    <source>
        <dbReference type="ARBA" id="ARBA00023125"/>
    </source>
</evidence>
<feature type="region of interest" description="Disordered" evidence="4">
    <location>
        <begin position="206"/>
        <end position="227"/>
    </location>
</feature>
<dbReference type="Pfam" id="PF02195">
    <property type="entry name" value="ParB_N"/>
    <property type="match status" value="1"/>
</dbReference>
<feature type="domain" description="ParB-like N-terminal" evidence="5">
    <location>
        <begin position="3"/>
        <end position="96"/>
    </location>
</feature>
<dbReference type="NCBIfam" id="TIGR00180">
    <property type="entry name" value="parB_part"/>
    <property type="match status" value="1"/>
</dbReference>
<evidence type="ECO:0000256" key="1">
    <source>
        <dbReference type="ARBA" id="ARBA00006295"/>
    </source>
</evidence>
<dbReference type="SUPFAM" id="SSF110849">
    <property type="entry name" value="ParB/Sulfiredoxin"/>
    <property type="match status" value="1"/>
</dbReference>
<dbReference type="Proteomes" id="UP000318720">
    <property type="component" value="Unassembled WGS sequence"/>
</dbReference>
<dbReference type="Gene3D" id="1.10.10.2830">
    <property type="match status" value="1"/>
</dbReference>
<proteinExistence type="inferred from homology"/>
<gene>
    <name evidence="6" type="ORF">Sipo8835_22905</name>
</gene>
<protein>
    <submittedName>
        <fullName evidence="6">ParB/RepB/Spo0J family partition protein</fullName>
    </submittedName>
</protein>
<feature type="compositionally biased region" description="Basic and acidic residues" evidence="4">
    <location>
        <begin position="321"/>
        <end position="343"/>
    </location>
</feature>
<dbReference type="InterPro" id="IPR003115">
    <property type="entry name" value="ParB_N"/>
</dbReference>
<evidence type="ECO:0000313" key="6">
    <source>
        <dbReference type="EMBL" id="TQE30929.1"/>
    </source>
</evidence>
<dbReference type="RefSeq" id="WP_141583470.1">
    <property type="nucleotide sequence ID" value="NZ_SPAZ01000188.1"/>
</dbReference>
<keyword evidence="2" id="KW-0159">Chromosome partition</keyword>
<organism evidence="6 7">
    <name type="scientific">Streptomyces ipomoeae</name>
    <dbReference type="NCBI Taxonomy" id="103232"/>
    <lineage>
        <taxon>Bacteria</taxon>
        <taxon>Bacillati</taxon>
        <taxon>Actinomycetota</taxon>
        <taxon>Actinomycetes</taxon>
        <taxon>Kitasatosporales</taxon>
        <taxon>Streptomycetaceae</taxon>
        <taxon>Streptomyces</taxon>
    </lineage>
</organism>
<dbReference type="SMART" id="SM00470">
    <property type="entry name" value="ParB"/>
    <property type="match status" value="1"/>
</dbReference>
<keyword evidence="3" id="KW-0238">DNA-binding</keyword>
<dbReference type="GO" id="GO:0007059">
    <property type="term" value="P:chromosome segregation"/>
    <property type="evidence" value="ECO:0007669"/>
    <property type="project" value="UniProtKB-KW"/>
</dbReference>
<dbReference type="InterPro" id="IPR041468">
    <property type="entry name" value="HTH_ParB/Spo0J"/>
</dbReference>
<evidence type="ECO:0000256" key="4">
    <source>
        <dbReference type="SAM" id="MobiDB-lite"/>
    </source>
</evidence>
<comment type="caution">
    <text evidence="6">The sequence shown here is derived from an EMBL/GenBank/DDBJ whole genome shotgun (WGS) entry which is preliminary data.</text>
</comment>
<dbReference type="Gene3D" id="3.90.1530.30">
    <property type="match status" value="1"/>
</dbReference>
<evidence type="ECO:0000256" key="2">
    <source>
        <dbReference type="ARBA" id="ARBA00022829"/>
    </source>
</evidence>
<name>A0AAE8W1E2_9ACTN</name>
<reference evidence="6 7" key="1">
    <citation type="submission" date="2019-03" db="EMBL/GenBank/DDBJ databases">
        <title>Comparative genomic analyses of the sweetpotato soil rot pathogen, Streptomyces ipomoeae.</title>
        <authorList>
            <person name="Ruschel Soares N."/>
            <person name="Badger J.H."/>
            <person name="Huguet-Tapia J.C."/>
            <person name="Clark C.A."/>
            <person name="Pettis G.S."/>
        </authorList>
    </citation>
    <scope>NUCLEOTIDE SEQUENCE [LARGE SCALE GENOMIC DNA]</scope>
    <source>
        <strain evidence="6 7">88-35</strain>
    </source>
</reference>
<dbReference type="PANTHER" id="PTHR33375:SF1">
    <property type="entry name" value="CHROMOSOME-PARTITIONING PROTEIN PARB-RELATED"/>
    <property type="match status" value="1"/>
</dbReference>
<dbReference type="GO" id="GO:0003677">
    <property type="term" value="F:DNA binding"/>
    <property type="evidence" value="ECO:0007669"/>
    <property type="project" value="UniProtKB-KW"/>
</dbReference>
<accession>A0AAE8W1E2</accession>
<dbReference type="EMBL" id="SPAZ01000188">
    <property type="protein sequence ID" value="TQE30929.1"/>
    <property type="molecule type" value="Genomic_DNA"/>
</dbReference>
<feature type="region of interest" description="Disordered" evidence="4">
    <location>
        <begin position="300"/>
        <end position="356"/>
    </location>
</feature>
<dbReference type="AlphaFoldDB" id="A0AAE8W1E2"/>
<dbReference type="CDD" id="cd16393">
    <property type="entry name" value="SPO0J_N"/>
    <property type="match status" value="1"/>
</dbReference>
<evidence type="ECO:0000313" key="7">
    <source>
        <dbReference type="Proteomes" id="UP000318720"/>
    </source>
</evidence>
<dbReference type="Pfam" id="PF17762">
    <property type="entry name" value="HTH_ParB"/>
    <property type="match status" value="1"/>
</dbReference>
<dbReference type="InterPro" id="IPR004437">
    <property type="entry name" value="ParB/RepB/Spo0J"/>
</dbReference>
<dbReference type="InterPro" id="IPR050336">
    <property type="entry name" value="Chromosome_partition/occlusion"/>
</dbReference>
<feature type="compositionally biased region" description="Basic and acidic residues" evidence="4">
    <location>
        <begin position="214"/>
        <end position="227"/>
    </location>
</feature>
<dbReference type="FunFam" id="3.90.1530.30:FF:000001">
    <property type="entry name" value="Chromosome partitioning protein ParB"/>
    <property type="match status" value="1"/>
</dbReference>
<dbReference type="GO" id="GO:0005694">
    <property type="term" value="C:chromosome"/>
    <property type="evidence" value="ECO:0007669"/>
    <property type="project" value="TreeGrafter"/>
</dbReference>
<comment type="similarity">
    <text evidence="1">Belongs to the ParB family.</text>
</comment>
<dbReference type="InterPro" id="IPR036086">
    <property type="entry name" value="ParB/Sulfiredoxin_sf"/>
</dbReference>
<evidence type="ECO:0000259" key="5">
    <source>
        <dbReference type="SMART" id="SM00470"/>
    </source>
</evidence>
<sequence>MYLELEIAQIIPNPNQPRKFFDEEAHKELSASIRENGLLQPVVVRPVEGEEAPYMIVAGERRWRASKDAELATVPTRVLEDVSEEQAFVLSISENVNRADMTILEEAGAYADLAALGWNPKKIAGKFGKTETHIKWRLGLLTLRPEVAEWVNEGKIKPNLAWHIAQLSAPNQIIAAMRYLKGDFDSEADASNFAQGLRMAEQQVSLVTEEAPNEEEKEKREKAKKQTKDKLAKVDEVLMPLLDELTKVKPEELATILGAELGRYVREIDRLANKVTLARRVLRQANGIAQAREVAWNSALEEVETKADEPAAPEAPAQPEPESKPEVEVKEDPKPEVKAEPKPRTRRPRGKAAASA</sequence>